<dbReference type="RefSeq" id="WP_212690047.1">
    <property type="nucleotide sequence ID" value="NZ_CP058561.1"/>
</dbReference>
<gene>
    <name evidence="2" type="ORF">HYG85_13100</name>
</gene>
<feature type="domain" description="Amine oxidase" evidence="1">
    <location>
        <begin position="18"/>
        <end position="409"/>
    </location>
</feature>
<dbReference type="PANTHER" id="PTHR10742">
    <property type="entry name" value="FLAVIN MONOAMINE OXIDASE"/>
    <property type="match status" value="1"/>
</dbReference>
<dbReference type="Gene3D" id="3.30.70.1990">
    <property type="match status" value="1"/>
</dbReference>
<sequence>MITIKKNDCKVAVIGGGISGLVIAEGLQEKGYGKVTVFEKDSRVGGKLHTIWYKGKSYELGALFGLPSQNSLKAFMKTHNIKNDGPKLSRVNYDANGNRIMQIPKEDLDDFVEELDRFPHILNEYKSLKRVNIHSIEDSLMLPFTKWCDLNDFRVLKTVYVNYFTSYGLGDINVIPALYVLRILDYETLMSFMELPEFCTWEKGVSTFIDSMKDKVKDIRLTQNVKEITKMDNGKLCVHTDFEQLEYDKVVITAPLNQFTTLCDTDYQMNQYLGFIKYQDFNVYAFITEKIPKKCGFVLENLSIENKGHVIIWNSRWDSTNGEELVMVYAYNSPERSKEESLKIIKSDLLKLGFVNPRLYQFKSWHQCPYVDTSTLKKGFYDKIEEMQGKNNIYIAGEIMSTVSMNNCIEFSNYILNRYF</sequence>
<dbReference type="Gene3D" id="3.50.50.60">
    <property type="entry name" value="FAD/NAD(P)-binding domain"/>
    <property type="match status" value="1"/>
</dbReference>
<protein>
    <submittedName>
        <fullName evidence="2">FAD-dependent oxidoreductase</fullName>
    </submittedName>
</protein>
<dbReference type="Gene3D" id="1.10.405.20">
    <property type="match status" value="1"/>
</dbReference>
<dbReference type="InterPro" id="IPR050281">
    <property type="entry name" value="Flavin_monoamine_oxidase"/>
</dbReference>
<dbReference type="Pfam" id="PF01593">
    <property type="entry name" value="Amino_oxidase"/>
    <property type="match status" value="1"/>
</dbReference>
<dbReference type="Proteomes" id="UP000677305">
    <property type="component" value="Chromosome"/>
</dbReference>
<dbReference type="KEGG" id="vgu:HYG85_13100"/>
<evidence type="ECO:0000259" key="1">
    <source>
        <dbReference type="Pfam" id="PF01593"/>
    </source>
</evidence>
<reference evidence="2 3" key="1">
    <citation type="submission" date="2020-07" db="EMBL/GenBank/DDBJ databases">
        <title>Vallitalea guaymasensis genome.</title>
        <authorList>
            <person name="Postec A."/>
        </authorList>
    </citation>
    <scope>NUCLEOTIDE SEQUENCE [LARGE SCALE GENOMIC DNA]</scope>
    <source>
        <strain evidence="2 3">Ra1766G1</strain>
    </source>
</reference>
<accession>A0A8J8MBE0</accession>
<proteinExistence type="predicted"/>
<evidence type="ECO:0000313" key="2">
    <source>
        <dbReference type="EMBL" id="QUH29793.1"/>
    </source>
</evidence>
<dbReference type="InterPro" id="IPR002937">
    <property type="entry name" value="Amino_oxidase"/>
</dbReference>
<dbReference type="InterPro" id="IPR036188">
    <property type="entry name" value="FAD/NAD-bd_sf"/>
</dbReference>
<dbReference type="GO" id="GO:0001716">
    <property type="term" value="F:L-amino-acid oxidase activity"/>
    <property type="evidence" value="ECO:0007669"/>
    <property type="project" value="TreeGrafter"/>
</dbReference>
<evidence type="ECO:0000313" key="3">
    <source>
        <dbReference type="Proteomes" id="UP000677305"/>
    </source>
</evidence>
<dbReference type="PANTHER" id="PTHR10742:SF342">
    <property type="entry name" value="AMINE OXIDASE"/>
    <property type="match status" value="1"/>
</dbReference>
<organism evidence="2 3">
    <name type="scientific">Vallitalea guaymasensis</name>
    <dbReference type="NCBI Taxonomy" id="1185412"/>
    <lineage>
        <taxon>Bacteria</taxon>
        <taxon>Bacillati</taxon>
        <taxon>Bacillota</taxon>
        <taxon>Clostridia</taxon>
        <taxon>Lachnospirales</taxon>
        <taxon>Vallitaleaceae</taxon>
        <taxon>Vallitalea</taxon>
    </lineage>
</organism>
<name>A0A8J8MBE0_9FIRM</name>
<dbReference type="SUPFAM" id="SSF51905">
    <property type="entry name" value="FAD/NAD(P)-binding domain"/>
    <property type="match status" value="1"/>
</dbReference>
<dbReference type="GO" id="GO:0009063">
    <property type="term" value="P:amino acid catabolic process"/>
    <property type="evidence" value="ECO:0007669"/>
    <property type="project" value="TreeGrafter"/>
</dbReference>
<keyword evidence="3" id="KW-1185">Reference proteome</keyword>
<dbReference type="AlphaFoldDB" id="A0A8J8MBE0"/>
<dbReference type="EMBL" id="CP058561">
    <property type="protein sequence ID" value="QUH29793.1"/>
    <property type="molecule type" value="Genomic_DNA"/>
</dbReference>
<dbReference type="PRINTS" id="PR00419">
    <property type="entry name" value="ADXRDTASE"/>
</dbReference>